<gene>
    <name evidence="2" type="ORF">PBAH0796_LOCUS30265</name>
</gene>
<proteinExistence type="predicted"/>
<evidence type="ECO:0000313" key="2">
    <source>
        <dbReference type="EMBL" id="CAD8386577.1"/>
    </source>
</evidence>
<dbReference type="EMBL" id="HBEG01049645">
    <property type="protein sequence ID" value="CAD8386577.1"/>
    <property type="molecule type" value="Transcribed_RNA"/>
</dbReference>
<evidence type="ECO:0000256" key="1">
    <source>
        <dbReference type="SAM" id="MobiDB-lite"/>
    </source>
</evidence>
<sequence>MWAQRQEAADARLLLHPAHRRPRITPTMALLGIASIIGHRTALPRLALLAAGGGPSGVLPPQRRPRATATVPRAAPAGTGAPLGYEGPLEPLDEADYLMLHRAELMEGYRQSILRRRPRFLPFDECTKWVQAMGLWDNKEEWQEWIANGEKRNPYIPSRPDEYYGKLGQWQGWSFFLRRARDSADNAESSFDETQV</sequence>
<accession>A0A7S0B905</accession>
<feature type="compositionally biased region" description="Low complexity" evidence="1">
    <location>
        <begin position="57"/>
        <end position="82"/>
    </location>
</feature>
<dbReference type="AlphaFoldDB" id="A0A7S0B905"/>
<name>A0A7S0B905_9DINO</name>
<reference evidence="2" key="1">
    <citation type="submission" date="2021-01" db="EMBL/GenBank/DDBJ databases">
        <authorList>
            <person name="Corre E."/>
            <person name="Pelletier E."/>
            <person name="Niang G."/>
            <person name="Scheremetjew M."/>
            <person name="Finn R."/>
            <person name="Kale V."/>
            <person name="Holt S."/>
            <person name="Cochrane G."/>
            <person name="Meng A."/>
            <person name="Brown T."/>
            <person name="Cohen L."/>
        </authorList>
    </citation>
    <scope>NUCLEOTIDE SEQUENCE</scope>
    <source>
        <strain evidence="2">Pbaha01</strain>
    </source>
</reference>
<protein>
    <submittedName>
        <fullName evidence="2">Uncharacterized protein</fullName>
    </submittedName>
</protein>
<organism evidence="2">
    <name type="scientific">Pyrodinium bahamense</name>
    <dbReference type="NCBI Taxonomy" id="73915"/>
    <lineage>
        <taxon>Eukaryota</taxon>
        <taxon>Sar</taxon>
        <taxon>Alveolata</taxon>
        <taxon>Dinophyceae</taxon>
        <taxon>Gonyaulacales</taxon>
        <taxon>Pyrocystaceae</taxon>
        <taxon>Pyrodinium</taxon>
    </lineage>
</organism>
<feature type="region of interest" description="Disordered" evidence="1">
    <location>
        <begin position="57"/>
        <end position="86"/>
    </location>
</feature>